<reference evidence="14 15" key="1">
    <citation type="submission" date="2018-12" db="EMBL/GenBank/DDBJ databases">
        <title>Cadmium resistance mechanism in endophytic bacteria Burkholderia cenocepacia YG-3.</title>
        <authorList>
            <person name="Zhang X."/>
            <person name="Wang X."/>
            <person name="Zhu Y."/>
        </authorList>
    </citation>
    <scope>NUCLEOTIDE SEQUENCE [LARGE SCALE GENOMIC DNA]</scope>
    <source>
        <strain evidence="14 15">YG-3</strain>
    </source>
</reference>
<evidence type="ECO:0000256" key="4">
    <source>
        <dbReference type="ARBA" id="ARBA00013014"/>
    </source>
</evidence>
<evidence type="ECO:0000256" key="5">
    <source>
        <dbReference type="ARBA" id="ARBA00019465"/>
    </source>
</evidence>
<dbReference type="NCBIfam" id="TIGR00745">
    <property type="entry name" value="apbA_panE"/>
    <property type="match status" value="1"/>
</dbReference>
<dbReference type="AlphaFoldDB" id="A0A3Q9FDQ7"/>
<dbReference type="InterPro" id="IPR013332">
    <property type="entry name" value="KPR_N"/>
</dbReference>
<dbReference type="Gene3D" id="1.10.1040.10">
    <property type="entry name" value="N-(1-d-carboxylethyl)-l-norvaline Dehydrogenase, domain 2"/>
    <property type="match status" value="1"/>
</dbReference>
<evidence type="ECO:0000256" key="9">
    <source>
        <dbReference type="ARBA" id="ARBA00032024"/>
    </source>
</evidence>
<dbReference type="PANTHER" id="PTHR21708:SF26">
    <property type="entry name" value="2-DEHYDROPANTOATE 2-REDUCTASE"/>
    <property type="match status" value="1"/>
</dbReference>
<dbReference type="GO" id="GO:0015940">
    <property type="term" value="P:pantothenate biosynthetic process"/>
    <property type="evidence" value="ECO:0007669"/>
    <property type="project" value="UniProtKB-UniPathway"/>
</dbReference>
<dbReference type="InterPro" id="IPR036291">
    <property type="entry name" value="NAD(P)-bd_dom_sf"/>
</dbReference>
<dbReference type="GO" id="GO:0008677">
    <property type="term" value="F:2-dehydropantoate 2-reductase activity"/>
    <property type="evidence" value="ECO:0007669"/>
    <property type="project" value="UniProtKB-EC"/>
</dbReference>
<dbReference type="SUPFAM" id="SSF51735">
    <property type="entry name" value="NAD(P)-binding Rossmann-fold domains"/>
    <property type="match status" value="1"/>
</dbReference>
<dbReference type="GO" id="GO:0005737">
    <property type="term" value="C:cytoplasm"/>
    <property type="evidence" value="ECO:0007669"/>
    <property type="project" value="TreeGrafter"/>
</dbReference>
<keyword evidence="8 11" id="KW-0560">Oxidoreductase</keyword>
<dbReference type="Gene3D" id="3.40.50.720">
    <property type="entry name" value="NAD(P)-binding Rossmann-like Domain"/>
    <property type="match status" value="1"/>
</dbReference>
<organism evidence="14 15">
    <name type="scientific">Burkholderia cenocepacia</name>
    <dbReference type="NCBI Taxonomy" id="95486"/>
    <lineage>
        <taxon>Bacteria</taxon>
        <taxon>Pseudomonadati</taxon>
        <taxon>Pseudomonadota</taxon>
        <taxon>Betaproteobacteria</taxon>
        <taxon>Burkholderiales</taxon>
        <taxon>Burkholderiaceae</taxon>
        <taxon>Burkholderia</taxon>
        <taxon>Burkholderia cepacia complex</taxon>
    </lineage>
</organism>
<comment type="pathway">
    <text evidence="2 11">Cofactor biosynthesis; (R)-pantothenate biosynthesis; (R)-pantoate from 3-methyl-2-oxobutanoate: step 2/2.</text>
</comment>
<evidence type="ECO:0000256" key="10">
    <source>
        <dbReference type="ARBA" id="ARBA00048793"/>
    </source>
</evidence>
<dbReference type="RefSeq" id="WP_126369065.1">
    <property type="nucleotide sequence ID" value="NZ_CP034547.1"/>
</dbReference>
<evidence type="ECO:0000256" key="1">
    <source>
        <dbReference type="ARBA" id="ARBA00002919"/>
    </source>
</evidence>
<sequence>MRILVVGAGAVGGYFGGRLAAAGRDVTFLVRDGRAAALARDGLLIRSPHGDLTLANVQTVRAGDAGDAGAGVAPFDLVLLSCKAYSLDDAIASFAPFVGPQTLILPMLNGMRHLDVLRERFGAAQVLGGLCVIAATLDREQRIVHLNDTHGVSFGELAGGESPRVRAVADVLGGAGFDATLSEDIAARMWDKWVFLATLAASTSLFRGSIGDILAAPDGRRLLETMLAECSAIAEYNGHRPDPAASERMQRMVLTPSPLTASMLRDVENHARVEADHVIGDLLARRDPQAADTLSLLRIAYNHLKAYEARTAREHAAA</sequence>
<dbReference type="SUPFAM" id="SSF48179">
    <property type="entry name" value="6-phosphogluconate dehydrogenase C-terminal domain-like"/>
    <property type="match status" value="1"/>
</dbReference>
<gene>
    <name evidence="14" type="primary">panE</name>
    <name evidence="14" type="ORF">D5R55_34335</name>
</gene>
<name>A0A3Q9FDQ7_9BURK</name>
<dbReference type="EMBL" id="CP034547">
    <property type="protein sequence ID" value="AZQ55887.1"/>
    <property type="molecule type" value="Genomic_DNA"/>
</dbReference>
<dbReference type="InterPro" id="IPR003710">
    <property type="entry name" value="ApbA"/>
</dbReference>
<dbReference type="Pfam" id="PF02558">
    <property type="entry name" value="ApbA"/>
    <property type="match status" value="1"/>
</dbReference>
<keyword evidence="7 11" id="KW-0521">NADP</keyword>
<dbReference type="EC" id="1.1.1.169" evidence="4 11"/>
<evidence type="ECO:0000256" key="2">
    <source>
        <dbReference type="ARBA" id="ARBA00004994"/>
    </source>
</evidence>
<evidence type="ECO:0000259" key="13">
    <source>
        <dbReference type="Pfam" id="PF08546"/>
    </source>
</evidence>
<evidence type="ECO:0000256" key="6">
    <source>
        <dbReference type="ARBA" id="ARBA00022655"/>
    </source>
</evidence>
<feature type="domain" description="Ketopantoate reductase N-terminal" evidence="12">
    <location>
        <begin position="3"/>
        <end position="158"/>
    </location>
</feature>
<dbReference type="InterPro" id="IPR051402">
    <property type="entry name" value="KPR-Related"/>
</dbReference>
<comment type="function">
    <text evidence="1 11">Catalyzes the NADPH-dependent reduction of ketopantoate into pantoic acid.</text>
</comment>
<dbReference type="FunFam" id="3.40.50.720:FF:000307">
    <property type="entry name" value="2-dehydropantoate 2-reductase"/>
    <property type="match status" value="1"/>
</dbReference>
<comment type="catalytic activity">
    <reaction evidence="10 11">
        <text>(R)-pantoate + NADP(+) = 2-dehydropantoate + NADPH + H(+)</text>
        <dbReference type="Rhea" id="RHEA:16233"/>
        <dbReference type="ChEBI" id="CHEBI:11561"/>
        <dbReference type="ChEBI" id="CHEBI:15378"/>
        <dbReference type="ChEBI" id="CHEBI:15980"/>
        <dbReference type="ChEBI" id="CHEBI:57783"/>
        <dbReference type="ChEBI" id="CHEBI:58349"/>
        <dbReference type="EC" id="1.1.1.169"/>
    </reaction>
</comment>
<dbReference type="InterPro" id="IPR013752">
    <property type="entry name" value="KPA_reductase"/>
</dbReference>
<evidence type="ECO:0000256" key="7">
    <source>
        <dbReference type="ARBA" id="ARBA00022857"/>
    </source>
</evidence>
<evidence type="ECO:0000259" key="12">
    <source>
        <dbReference type="Pfam" id="PF02558"/>
    </source>
</evidence>
<evidence type="ECO:0000256" key="3">
    <source>
        <dbReference type="ARBA" id="ARBA00007870"/>
    </source>
</evidence>
<comment type="similarity">
    <text evidence="3 11">Belongs to the ketopantoate reductase family.</text>
</comment>
<dbReference type="PANTHER" id="PTHR21708">
    <property type="entry name" value="PROBABLE 2-DEHYDROPANTOATE 2-REDUCTASE"/>
    <property type="match status" value="1"/>
</dbReference>
<accession>A0A3Q9FDQ7</accession>
<dbReference type="InterPro" id="IPR013328">
    <property type="entry name" value="6PGD_dom2"/>
</dbReference>
<evidence type="ECO:0000313" key="15">
    <source>
        <dbReference type="Proteomes" id="UP000277191"/>
    </source>
</evidence>
<dbReference type="Proteomes" id="UP000277191">
    <property type="component" value="Chromosome 3"/>
</dbReference>
<proteinExistence type="inferred from homology"/>
<keyword evidence="6 11" id="KW-0566">Pantothenate biosynthesis</keyword>
<dbReference type="NCBIfam" id="NF005094">
    <property type="entry name" value="PRK06522.2-5"/>
    <property type="match status" value="1"/>
</dbReference>
<evidence type="ECO:0000313" key="14">
    <source>
        <dbReference type="EMBL" id="AZQ55887.1"/>
    </source>
</evidence>
<dbReference type="Pfam" id="PF08546">
    <property type="entry name" value="ApbA_C"/>
    <property type="match status" value="1"/>
</dbReference>
<evidence type="ECO:0000256" key="8">
    <source>
        <dbReference type="ARBA" id="ARBA00023002"/>
    </source>
</evidence>
<dbReference type="InterPro" id="IPR008927">
    <property type="entry name" value="6-PGluconate_DH-like_C_sf"/>
</dbReference>
<dbReference type="UniPathway" id="UPA00028">
    <property type="reaction ID" value="UER00004"/>
</dbReference>
<evidence type="ECO:0000256" key="11">
    <source>
        <dbReference type="RuleBase" id="RU362068"/>
    </source>
</evidence>
<feature type="domain" description="Ketopantoate reductase C-terminal" evidence="13">
    <location>
        <begin position="184"/>
        <end position="285"/>
    </location>
</feature>
<protein>
    <recommendedName>
        <fullName evidence="5 11">2-dehydropantoate 2-reductase</fullName>
        <ecNumber evidence="4 11">1.1.1.169</ecNumber>
    </recommendedName>
    <alternativeName>
        <fullName evidence="9 11">Ketopantoate reductase</fullName>
    </alternativeName>
</protein>